<dbReference type="CDD" id="cd03801">
    <property type="entry name" value="GT4_PimA-like"/>
    <property type="match status" value="1"/>
</dbReference>
<dbReference type="RefSeq" id="WP_129462003.1">
    <property type="nucleotide sequence ID" value="NZ_SBKN01000006.1"/>
</dbReference>
<dbReference type="EMBL" id="SBKN01000006">
    <property type="protein sequence ID" value="RXR22014.1"/>
    <property type="molecule type" value="Genomic_DNA"/>
</dbReference>
<dbReference type="SUPFAM" id="SSF53756">
    <property type="entry name" value="UDP-Glycosyltransferase/glycogen phosphorylase"/>
    <property type="match status" value="1"/>
</dbReference>
<sequence length="407" mass="46863">MEQKKLLFIGLVWPEPKSSAAGTRSLQLLDLFQAQGYTVTVASAAQNLEFSASMADLGYAFQPIAVNDPAFDRWITDYCPDVVIFDRFITEEQFGWRVRECCPNAMTLLDTIDVHFLRLARQESVKKEQPLDRTLLLSDTAKRELASYYRCDWVLVISQFEYDWLQKEWQFPATQLLYLPLFGEKSPAIVPLERRADFVFIGNFIHEPNWDAVKILKQEVWPRIRKQLPKAQLQIYGAYATDKVNQLHNPAQGFFIKGRADDALQVLSEAKLLLAPLRFGAGIKGKLMEAMQVGTPSITTTIGAEGMQFENLWNGAIANDWDDFANQAVRFYNNPIDWEQAQHNGFEILLHQFSREKFQVEFWNTFSESLINSKSHRERNVIGQLLNHHSLQSTKYMAKWIEAKNGK</sequence>
<protein>
    <submittedName>
        <fullName evidence="1">Glycosyltransferase</fullName>
    </submittedName>
</protein>
<proteinExistence type="predicted"/>
<dbReference type="OrthoDB" id="9807209at2"/>
<dbReference type="Pfam" id="PF13692">
    <property type="entry name" value="Glyco_trans_1_4"/>
    <property type="match status" value="1"/>
</dbReference>
<keyword evidence="1" id="KW-0808">Transferase</keyword>
<evidence type="ECO:0000313" key="2">
    <source>
        <dbReference type="Proteomes" id="UP000289857"/>
    </source>
</evidence>
<keyword evidence="2" id="KW-1185">Reference proteome</keyword>
<dbReference type="PANTHER" id="PTHR12526:SF584">
    <property type="entry name" value="GLYCOSYLTRANSFERASE"/>
    <property type="match status" value="1"/>
</dbReference>
<evidence type="ECO:0000313" key="1">
    <source>
        <dbReference type="EMBL" id="RXR22014.1"/>
    </source>
</evidence>
<dbReference type="GO" id="GO:0016740">
    <property type="term" value="F:transferase activity"/>
    <property type="evidence" value="ECO:0007669"/>
    <property type="project" value="UniProtKB-KW"/>
</dbReference>
<dbReference type="Gene3D" id="3.40.50.2000">
    <property type="entry name" value="Glycogen Phosphorylase B"/>
    <property type="match status" value="1"/>
</dbReference>
<comment type="caution">
    <text evidence="1">The sequence shown here is derived from an EMBL/GenBank/DDBJ whole genome shotgun (WGS) entry which is preliminary data.</text>
</comment>
<organism evidence="1 2">
    <name type="scientific">Flavobacterium stagni</name>
    <dbReference type="NCBI Taxonomy" id="2506421"/>
    <lineage>
        <taxon>Bacteria</taxon>
        <taxon>Pseudomonadati</taxon>
        <taxon>Bacteroidota</taxon>
        <taxon>Flavobacteriia</taxon>
        <taxon>Flavobacteriales</taxon>
        <taxon>Flavobacteriaceae</taxon>
        <taxon>Flavobacterium</taxon>
    </lineage>
</organism>
<dbReference type="AlphaFoldDB" id="A0A4Q1K7E4"/>
<dbReference type="Proteomes" id="UP000289857">
    <property type="component" value="Unassembled WGS sequence"/>
</dbReference>
<gene>
    <name evidence="1" type="ORF">EQG61_11070</name>
</gene>
<name>A0A4Q1K7E4_9FLAO</name>
<dbReference type="PANTHER" id="PTHR12526">
    <property type="entry name" value="GLYCOSYLTRANSFERASE"/>
    <property type="match status" value="1"/>
</dbReference>
<reference evidence="2" key="1">
    <citation type="submission" date="2019-01" db="EMBL/GenBank/DDBJ databases">
        <title>Cytophagaceae bacterium strain CAR-16.</title>
        <authorList>
            <person name="Chen W.-M."/>
        </authorList>
    </citation>
    <scope>NUCLEOTIDE SEQUENCE [LARGE SCALE GENOMIC DNA]</scope>
    <source>
        <strain evidence="2">WWJ-16</strain>
    </source>
</reference>
<accession>A0A4Q1K7E4</accession>